<gene>
    <name evidence="2" type="ORF">J0911_06870</name>
</gene>
<evidence type="ECO:0000313" key="3">
    <source>
        <dbReference type="Proteomes" id="UP000664617"/>
    </source>
</evidence>
<evidence type="ECO:0000256" key="1">
    <source>
        <dbReference type="SAM" id="MobiDB-lite"/>
    </source>
</evidence>
<dbReference type="EMBL" id="JAFMPK010000027">
    <property type="protein sequence ID" value="MBO0608751.1"/>
    <property type="molecule type" value="Genomic_DNA"/>
</dbReference>
<comment type="caution">
    <text evidence="2">The sequence shown here is derived from an EMBL/GenBank/DDBJ whole genome shotgun (WGS) entry which is preliminary data.</text>
</comment>
<dbReference type="RefSeq" id="WP_207274689.1">
    <property type="nucleotide sequence ID" value="NZ_JAFMPK010000027.1"/>
</dbReference>
<proteinExistence type="predicted"/>
<protein>
    <submittedName>
        <fullName evidence="2">Uncharacterized protein</fullName>
    </submittedName>
</protein>
<keyword evidence="3" id="KW-1185">Reference proteome</keyword>
<sequence length="275" mass="28708">MEGDIVLVVAIGAPDGVHAAVHRADPTLESVVAAIRRLPVDDIVVATRDEEARKVARAARLVLGSERLALLHLDVHLTAWALVLAGLTTPALPAASARAVADDVLAHVSTRAIVSTVTSLEKPAPTFRQHAGSLLPTSAFVVDPRRGTVGRFLGHLGIPDGETIAVAHSPRPVVPEAHDLLPHPADVELGGPQGLKAAEWPAPRWFEASSLDAPLTSTITNVASGFFRWPACDVCGRAAPESCLFCDVAARPARTGPRGGIAGPTPHTEPLEAVN</sequence>
<reference evidence="2 3" key="1">
    <citation type="submission" date="2021-03" db="EMBL/GenBank/DDBJ databases">
        <authorList>
            <person name="Xin L."/>
        </authorList>
    </citation>
    <scope>NUCLEOTIDE SEQUENCE [LARGE SCALE GENOMIC DNA]</scope>
    <source>
        <strain evidence="2 3">XHU 5031</strain>
    </source>
</reference>
<evidence type="ECO:0000313" key="2">
    <source>
        <dbReference type="EMBL" id="MBO0608751.1"/>
    </source>
</evidence>
<organism evidence="2 3">
    <name type="scientific">Myceligenerans salitolerans</name>
    <dbReference type="NCBI Taxonomy" id="1230528"/>
    <lineage>
        <taxon>Bacteria</taxon>
        <taxon>Bacillati</taxon>
        <taxon>Actinomycetota</taxon>
        <taxon>Actinomycetes</taxon>
        <taxon>Micrococcales</taxon>
        <taxon>Promicromonosporaceae</taxon>
        <taxon>Myceligenerans</taxon>
    </lineage>
</organism>
<reference evidence="3" key="2">
    <citation type="submission" date="2023-07" db="EMBL/GenBank/DDBJ databases">
        <title>Myceligenerans salitolerans sp. nov., a halotolerant actinomycete isolated from a salt lake in Xinjiang, China.</title>
        <authorList>
            <person name="Guan T."/>
        </authorList>
    </citation>
    <scope>NUCLEOTIDE SEQUENCE [LARGE SCALE GENOMIC DNA]</scope>
    <source>
        <strain evidence="3">XHU 5031</strain>
    </source>
</reference>
<dbReference type="Proteomes" id="UP000664617">
    <property type="component" value="Unassembled WGS sequence"/>
</dbReference>
<feature type="region of interest" description="Disordered" evidence="1">
    <location>
        <begin position="255"/>
        <end position="275"/>
    </location>
</feature>
<accession>A0ABS3I6X1</accession>
<name>A0ABS3I6X1_9MICO</name>